<dbReference type="Gene3D" id="3.30.300.30">
    <property type="match status" value="1"/>
</dbReference>
<dbReference type="InterPro" id="IPR020845">
    <property type="entry name" value="AMP-binding_CS"/>
</dbReference>
<dbReference type="InterPro" id="IPR025110">
    <property type="entry name" value="AMP-bd_C"/>
</dbReference>
<dbReference type="PROSITE" id="PS00455">
    <property type="entry name" value="AMP_BINDING"/>
    <property type="match status" value="1"/>
</dbReference>
<name>A0AAW9T029_CORAY</name>
<dbReference type="InterPro" id="IPR045851">
    <property type="entry name" value="AMP-bd_C_sf"/>
</dbReference>
<dbReference type="Pfam" id="PF13193">
    <property type="entry name" value="AMP-binding_C"/>
    <property type="match status" value="1"/>
</dbReference>
<dbReference type="CDD" id="cd05936">
    <property type="entry name" value="FC-FACS_FadD_like"/>
    <property type="match status" value="1"/>
</dbReference>
<protein>
    <submittedName>
        <fullName evidence="3">Long-chain-fatty-acid--CoA ligase</fullName>
    </submittedName>
</protein>
<keyword evidence="3" id="KW-0436">Ligase</keyword>
<dbReference type="PANTHER" id="PTHR43767">
    <property type="entry name" value="LONG-CHAIN-FATTY-ACID--COA LIGASE"/>
    <property type="match status" value="1"/>
</dbReference>
<dbReference type="RefSeq" id="WP_284826902.1">
    <property type="nucleotide sequence ID" value="NZ_JASOOY020000034.1"/>
</dbReference>
<dbReference type="Proteomes" id="UP001223646">
    <property type="component" value="Unassembled WGS sequence"/>
</dbReference>
<sequence length="611" mass="66947">MADTSSSRAEKNSAPANGSTPNAAISKAWLNLYPEWTPPHIDYNFDTLLDVYRHTLSNHPRRKALTFFGRSTSYAELDAKVRSVAAGLRALGVRKGDRVALLMPNCPQHVIAYWAVLHLGAVAVEHNPLYTAHELRHPFNDHGARFAICWDKIVPVLEDLRNNTPLETIIAVNMLQDLPFVMRTALSIPLPKLRAARAKLHSSAPQVMGFDALLHDAVGGDGHDLQADESITADDTAVMMYTSGTTGSPKGAQLSHQGLVANILQGKAWVPGLGKEREISLGILPMFHAYGLTIVTNLSMLIGAELVLVPSPEIPLIMKVMKNNRPTWVPGVPTLYEKIVEAAERDNVDLSGVKFAFCGAATLPVSLVQKWEKLTGGRLVEGYGLTETSPIIVGNPMDGNRRPGYVGLPFPDTEVAIVDPEDPTKLRADGEEGEVIVRGPQVFAGYLNLPEATEKSFTDGPAELPAGDCWYRTGDVGVMESDGFIKLVARIKEVIITGGFNVYPAEVEEVLLSHPDITDATVVGLPKSDGSEMVVAAITLADYARLDSDAYRDHCYDNLTRYKVPRAFFHLEELPRDQMGKVRRRDVRDVLLKQLEQKGQSVDSLSHRKPH</sequence>
<evidence type="ECO:0000259" key="1">
    <source>
        <dbReference type="Pfam" id="PF00501"/>
    </source>
</evidence>
<dbReference type="EMBL" id="JASOOY020000034">
    <property type="protein sequence ID" value="MEO3718016.1"/>
    <property type="molecule type" value="Genomic_DNA"/>
</dbReference>
<comment type="caution">
    <text evidence="3">The sequence shown here is derived from an EMBL/GenBank/DDBJ whole genome shotgun (WGS) entry which is preliminary data.</text>
</comment>
<proteinExistence type="predicted"/>
<evidence type="ECO:0000313" key="4">
    <source>
        <dbReference type="Proteomes" id="UP001223646"/>
    </source>
</evidence>
<dbReference type="PANTHER" id="PTHR43767:SF12">
    <property type="entry name" value="AMP-DEPENDENT SYNTHETASE AND LIGASE"/>
    <property type="match status" value="1"/>
</dbReference>
<reference evidence="3" key="1">
    <citation type="submission" date="2023-05" db="EMBL/GenBank/DDBJ databases">
        <authorList>
            <person name="Du J."/>
        </authorList>
    </citation>
    <scope>NUCLEOTIDE SEQUENCE</scope>
    <source>
        <strain evidence="3">UMB1064</strain>
    </source>
</reference>
<dbReference type="InterPro" id="IPR042099">
    <property type="entry name" value="ANL_N_sf"/>
</dbReference>
<dbReference type="InterPro" id="IPR000873">
    <property type="entry name" value="AMP-dep_synth/lig_dom"/>
</dbReference>
<accession>A0AAW9T029</accession>
<dbReference type="NCBIfam" id="NF004114">
    <property type="entry name" value="PRK05605.1"/>
    <property type="match status" value="1"/>
</dbReference>
<feature type="domain" description="AMP-dependent synthetase/ligase" evidence="1">
    <location>
        <begin position="54"/>
        <end position="447"/>
    </location>
</feature>
<dbReference type="Gene3D" id="3.40.50.12780">
    <property type="entry name" value="N-terminal domain of ligase-like"/>
    <property type="match status" value="1"/>
</dbReference>
<feature type="domain" description="AMP-binding enzyme C-terminal" evidence="2">
    <location>
        <begin position="506"/>
        <end position="581"/>
    </location>
</feature>
<dbReference type="InterPro" id="IPR050237">
    <property type="entry name" value="ATP-dep_AMP-bd_enzyme"/>
</dbReference>
<gene>
    <name evidence="3" type="ORF">QP460_010525</name>
</gene>
<dbReference type="Pfam" id="PF00501">
    <property type="entry name" value="AMP-binding"/>
    <property type="match status" value="1"/>
</dbReference>
<dbReference type="SUPFAM" id="SSF56801">
    <property type="entry name" value="Acetyl-CoA synthetase-like"/>
    <property type="match status" value="1"/>
</dbReference>
<evidence type="ECO:0000313" key="3">
    <source>
        <dbReference type="EMBL" id="MEO3718016.1"/>
    </source>
</evidence>
<evidence type="ECO:0000259" key="2">
    <source>
        <dbReference type="Pfam" id="PF13193"/>
    </source>
</evidence>
<dbReference type="GO" id="GO:0016877">
    <property type="term" value="F:ligase activity, forming carbon-sulfur bonds"/>
    <property type="evidence" value="ECO:0007669"/>
    <property type="project" value="UniProtKB-ARBA"/>
</dbReference>
<dbReference type="AlphaFoldDB" id="A0AAW9T029"/>
<organism evidence="3 4">
    <name type="scientific">Corynebacterium amycolatum</name>
    <dbReference type="NCBI Taxonomy" id="43765"/>
    <lineage>
        <taxon>Bacteria</taxon>
        <taxon>Bacillati</taxon>
        <taxon>Actinomycetota</taxon>
        <taxon>Actinomycetes</taxon>
        <taxon>Mycobacteriales</taxon>
        <taxon>Corynebacteriaceae</taxon>
        <taxon>Corynebacterium</taxon>
    </lineage>
</organism>
<reference evidence="3" key="2">
    <citation type="submission" date="2024-05" db="EMBL/GenBank/DDBJ databases">
        <authorList>
            <person name="Wolfe A."/>
        </authorList>
    </citation>
    <scope>NUCLEOTIDE SEQUENCE</scope>
    <source>
        <strain evidence="3">UMB1064</strain>
    </source>
</reference>